<evidence type="ECO:0000256" key="5">
    <source>
        <dbReference type="SAM" id="SignalP"/>
    </source>
</evidence>
<organism evidence="6">
    <name type="scientific">Superstitionia donensis</name>
    <dbReference type="NCBI Taxonomy" id="311983"/>
    <lineage>
        <taxon>Eukaryota</taxon>
        <taxon>Metazoa</taxon>
        <taxon>Ecdysozoa</taxon>
        <taxon>Arthropoda</taxon>
        <taxon>Chelicerata</taxon>
        <taxon>Arachnida</taxon>
        <taxon>Scorpiones</taxon>
        <taxon>Iurida</taxon>
        <taxon>Chactoidea</taxon>
        <taxon>Superstitionidae</taxon>
        <taxon>Superstitionia</taxon>
    </lineage>
</organism>
<dbReference type="EMBL" id="GFCD01000019">
    <property type="protein sequence ID" value="JAV45766.1"/>
    <property type="molecule type" value="Transcribed_RNA"/>
</dbReference>
<evidence type="ECO:0000256" key="2">
    <source>
        <dbReference type="ARBA" id="ARBA00022525"/>
    </source>
</evidence>
<protein>
    <submittedName>
        <fullName evidence="6">Putative K+ channel toxin</fullName>
    </submittedName>
</protein>
<keyword evidence="5" id="KW-0732">Signal</keyword>
<dbReference type="AlphaFoldDB" id="A0A1V1WBV9"/>
<dbReference type="GO" id="GO:0008200">
    <property type="term" value="F:ion channel inhibitor activity"/>
    <property type="evidence" value="ECO:0007669"/>
    <property type="project" value="InterPro"/>
</dbReference>
<dbReference type="InterPro" id="IPR036574">
    <property type="entry name" value="Scorpion_toxin-like_sf"/>
</dbReference>
<evidence type="ECO:0000256" key="4">
    <source>
        <dbReference type="ARBA" id="ARBA00023157"/>
    </source>
</evidence>
<dbReference type="GO" id="GO:0005576">
    <property type="term" value="C:extracellular region"/>
    <property type="evidence" value="ECO:0007669"/>
    <property type="project" value="UniProtKB-SubCell"/>
</dbReference>
<keyword evidence="6" id="KW-0406">Ion transport</keyword>
<feature type="signal peptide" evidence="5">
    <location>
        <begin position="1"/>
        <end position="19"/>
    </location>
</feature>
<keyword evidence="6" id="KW-0407">Ion channel</keyword>
<dbReference type="Pfam" id="PF00451">
    <property type="entry name" value="Toxin_2"/>
    <property type="match status" value="1"/>
</dbReference>
<dbReference type="GO" id="GO:0034220">
    <property type="term" value="P:monoatomic ion transmembrane transport"/>
    <property type="evidence" value="ECO:0007669"/>
    <property type="project" value="UniProtKB-KW"/>
</dbReference>
<dbReference type="SUPFAM" id="SSF57095">
    <property type="entry name" value="Scorpion toxin-like"/>
    <property type="match status" value="1"/>
</dbReference>
<sequence length="56" mass="6133">MKAVLIIILVLAVLEVAIGVPQAYAPGVRCRNNRICQEVCPRSTKCINGKCRCYKG</sequence>
<accession>A0A1V1WBV9</accession>
<keyword evidence="4" id="KW-1015">Disulfide bond</keyword>
<dbReference type="GO" id="GO:0090729">
    <property type="term" value="F:toxin activity"/>
    <property type="evidence" value="ECO:0007669"/>
    <property type="project" value="UniProtKB-KW"/>
</dbReference>
<keyword evidence="3" id="KW-0800">Toxin</keyword>
<comment type="subcellular location">
    <subcellularLocation>
        <location evidence="1">Secreted</location>
    </subcellularLocation>
</comment>
<reference evidence="6" key="1">
    <citation type="journal article" date="2016" name="Toxins">
        <title>Venom Gland Transcriptomic and Proteomic Analyses of the Enigmatic Scorpion Superstitionia donensis (Scorpiones: Superstitioniidae), with Insights on the Evolution of Its Venom Components.</title>
        <authorList>
            <person name="Santibanez-Lopez C.E."/>
            <person name="Cid-Uribe J.I."/>
            <person name="Batista C.V."/>
            <person name="Ortiz E."/>
            <person name="Possani L.D."/>
        </authorList>
    </citation>
    <scope>NUCLEOTIDE SEQUENCE</scope>
    <source>
        <strain evidence="6">Pooled</strain>
        <tissue evidence="6">Venom gland</tissue>
    </source>
</reference>
<keyword evidence="6" id="KW-0813">Transport</keyword>
<evidence type="ECO:0000313" key="6">
    <source>
        <dbReference type="EMBL" id="JAV45766.1"/>
    </source>
</evidence>
<dbReference type="InterPro" id="IPR001947">
    <property type="entry name" value="Scorpion_toxinS_K_inh"/>
</dbReference>
<name>A0A1V1WBV9_9SCOR</name>
<keyword evidence="2" id="KW-0964">Secreted</keyword>
<feature type="chain" id="PRO_5013341780" evidence="5">
    <location>
        <begin position="20"/>
        <end position="56"/>
    </location>
</feature>
<evidence type="ECO:0000256" key="1">
    <source>
        <dbReference type="ARBA" id="ARBA00004613"/>
    </source>
</evidence>
<evidence type="ECO:0000256" key="3">
    <source>
        <dbReference type="ARBA" id="ARBA00022656"/>
    </source>
</evidence>
<proteinExistence type="predicted"/>